<reference evidence="2 3" key="1">
    <citation type="submission" date="2019-04" db="EMBL/GenBank/DDBJ databases">
        <authorList>
            <person name="Feng G."/>
            <person name="Zhu H."/>
        </authorList>
    </citation>
    <scope>NUCLEOTIDE SEQUENCE [LARGE SCALE GENOMIC DNA]</scope>
    <source>
        <strain evidence="2 3">6HR-1</strain>
    </source>
</reference>
<gene>
    <name evidence="2" type="ORF">EU555_09710</name>
</gene>
<organism evidence="2 3">
    <name type="scientific">Methylobacterium nonmethylotrophicum</name>
    <dbReference type="NCBI Taxonomy" id="1141884"/>
    <lineage>
        <taxon>Bacteria</taxon>
        <taxon>Pseudomonadati</taxon>
        <taxon>Pseudomonadota</taxon>
        <taxon>Alphaproteobacteria</taxon>
        <taxon>Hyphomicrobiales</taxon>
        <taxon>Methylobacteriaceae</taxon>
        <taxon>Methylobacterium</taxon>
    </lineage>
</organism>
<dbReference type="RefSeq" id="WP_135414461.1">
    <property type="nucleotide sequence ID" value="NZ_SRLB01000006.1"/>
</dbReference>
<dbReference type="AlphaFoldDB" id="A0A4Z0NSW3"/>
<dbReference type="OrthoDB" id="5672604at2"/>
<evidence type="ECO:0000313" key="3">
    <source>
        <dbReference type="Proteomes" id="UP000297535"/>
    </source>
</evidence>
<name>A0A4Z0NSW3_9HYPH</name>
<feature type="domain" description="DUF4422" evidence="1">
    <location>
        <begin position="10"/>
        <end position="231"/>
    </location>
</feature>
<dbReference type="EMBL" id="SRLB01000006">
    <property type="protein sequence ID" value="TGE00178.1"/>
    <property type="molecule type" value="Genomic_DNA"/>
</dbReference>
<proteinExistence type="predicted"/>
<evidence type="ECO:0000259" key="1">
    <source>
        <dbReference type="Pfam" id="PF14393"/>
    </source>
</evidence>
<sequence>MDRPVDVDVKIYATFHRDFPFVSDCSWIYPVAANNYQSNGIDLRDDSGDNIAEKNLYFCEITTHYWVWKNRKSDAVGFYHYRRYLDYAPAQPGYAVSDQLRHLTSDVQHDKLVQLLKITNVIISQRESFGESIEAHYRRHTQGTAWDNFIKVLPEVHPKYGNYISYFNLSTISTTRNIFVMSWPFFDHYMSELMPLLERLHSVEGVSGHEFSDRYPGFVAERFLGLWLLVNNIRHLEVPFAFIPDPVGAATGPQT</sequence>
<comment type="caution">
    <text evidence="2">The sequence shown here is derived from an EMBL/GenBank/DDBJ whole genome shotgun (WGS) entry which is preliminary data.</text>
</comment>
<dbReference type="Proteomes" id="UP000297535">
    <property type="component" value="Unassembled WGS sequence"/>
</dbReference>
<dbReference type="InterPro" id="IPR025536">
    <property type="entry name" value="DUF4422"/>
</dbReference>
<dbReference type="Pfam" id="PF14393">
    <property type="entry name" value="DUF4422"/>
    <property type="match status" value="1"/>
</dbReference>
<protein>
    <submittedName>
        <fullName evidence="2">DUF4422 domain-containing protein</fullName>
    </submittedName>
</protein>
<evidence type="ECO:0000313" key="2">
    <source>
        <dbReference type="EMBL" id="TGE00178.1"/>
    </source>
</evidence>
<accession>A0A4Z0NSW3</accession>
<keyword evidence="3" id="KW-1185">Reference proteome</keyword>